<dbReference type="PIRSF" id="PIRSF016578">
    <property type="entry name" value="HsaA"/>
    <property type="match status" value="1"/>
</dbReference>
<dbReference type="Gene3D" id="1.20.140.10">
    <property type="entry name" value="Butyryl-CoA Dehydrogenase, subunit A, domain 3"/>
    <property type="match status" value="1"/>
</dbReference>
<gene>
    <name evidence="5" type="ORF">BB31_03735</name>
</gene>
<dbReference type="InterPro" id="IPR013786">
    <property type="entry name" value="AcylCoA_DH/ox_N"/>
</dbReference>
<dbReference type="InterPro" id="IPR009100">
    <property type="entry name" value="AcylCoA_DH/oxidase_NM_dom_sf"/>
</dbReference>
<dbReference type="InterPro" id="IPR046373">
    <property type="entry name" value="Acyl-CoA_Oxase/DH_mid-dom_sf"/>
</dbReference>
<evidence type="ECO:0000256" key="1">
    <source>
        <dbReference type="ARBA" id="ARBA00023002"/>
    </source>
</evidence>
<dbReference type="Proteomes" id="UP000256220">
    <property type="component" value="Unassembled WGS sequence"/>
</dbReference>
<dbReference type="EMBL" id="JFBM01000002">
    <property type="protein sequence ID" value="KFU82820.1"/>
    <property type="molecule type" value="Genomic_DNA"/>
</dbReference>
<dbReference type="InterPro" id="IPR036250">
    <property type="entry name" value="AcylCo_DH-like_C"/>
</dbReference>
<dbReference type="PANTHER" id="PTHR48083">
    <property type="entry name" value="MEDIUM-CHAIN SPECIFIC ACYL-COA DEHYDROGENASE, MITOCHONDRIAL-RELATED"/>
    <property type="match status" value="1"/>
</dbReference>
<feature type="domain" description="Acyl-CoA dehydrogenase C-terminal" evidence="4">
    <location>
        <begin position="244"/>
        <end position="372"/>
    </location>
</feature>
<dbReference type="Gene3D" id="1.10.540.10">
    <property type="entry name" value="Acyl-CoA dehydrogenase/oxidase, N-terminal domain"/>
    <property type="match status" value="1"/>
</dbReference>
<name>A0A2P2G1G9_AMYLU</name>
<keyword evidence="1" id="KW-0560">Oxidoreductase</keyword>
<dbReference type="SUPFAM" id="SSF47203">
    <property type="entry name" value="Acyl-CoA dehydrogenase C-terminal domain-like"/>
    <property type="match status" value="1"/>
</dbReference>
<proteinExistence type="inferred from homology"/>
<organism evidence="5 6">
    <name type="scientific">Amycolatopsis lurida NRRL 2430</name>
    <dbReference type="NCBI Taxonomy" id="1460371"/>
    <lineage>
        <taxon>Bacteria</taxon>
        <taxon>Bacillati</taxon>
        <taxon>Actinomycetota</taxon>
        <taxon>Actinomycetes</taxon>
        <taxon>Pseudonocardiales</taxon>
        <taxon>Pseudonocardiaceae</taxon>
        <taxon>Amycolatopsis</taxon>
    </lineage>
</organism>
<dbReference type="Pfam" id="PF08028">
    <property type="entry name" value="Acyl-CoA_dh_2"/>
    <property type="match status" value="1"/>
</dbReference>
<dbReference type="InterPro" id="IPR013107">
    <property type="entry name" value="Acyl-CoA_DH_C"/>
</dbReference>
<dbReference type="AlphaFoldDB" id="A0A2P2G1G9"/>
<dbReference type="GO" id="GO:0050660">
    <property type="term" value="F:flavin adenine dinucleotide binding"/>
    <property type="evidence" value="ECO:0007669"/>
    <property type="project" value="InterPro"/>
</dbReference>
<dbReference type="InterPro" id="IPR050741">
    <property type="entry name" value="Acyl-CoA_dehydrogenase"/>
</dbReference>
<reference evidence="5 6" key="1">
    <citation type="journal article" date="2014" name="Genome Announc.">
        <title>Draft Genome Sequence of Amycolatopsis lurida NRRL 2430, Producer of the Glycopeptide Family Antibiotic Ristocetin.</title>
        <authorList>
            <person name="Kwun M.J."/>
            <person name="Hong H.J."/>
        </authorList>
    </citation>
    <scope>NUCLEOTIDE SEQUENCE [LARGE SCALE GENOMIC DNA]</scope>
    <source>
        <strain evidence="5 6">NRRL 2430</strain>
    </source>
</reference>
<dbReference type="GO" id="GO:0033539">
    <property type="term" value="P:fatty acid beta-oxidation using acyl-CoA dehydrogenase"/>
    <property type="evidence" value="ECO:0007669"/>
    <property type="project" value="TreeGrafter"/>
</dbReference>
<dbReference type="InterPro" id="IPR037069">
    <property type="entry name" value="AcylCoA_DH/ox_N_sf"/>
</dbReference>
<dbReference type="PANTHER" id="PTHR48083:SF19">
    <property type="entry name" value="FLAVIN-DEPENDENT MONOOXYGENASE, OXYGENASE SUBUNIT HSAA"/>
    <property type="match status" value="1"/>
</dbReference>
<protein>
    <submittedName>
        <fullName evidence="5">Acyl-CoA dehydrogenase</fullName>
    </submittedName>
</protein>
<dbReference type="SUPFAM" id="SSF56645">
    <property type="entry name" value="Acyl-CoA dehydrogenase NM domain-like"/>
    <property type="match status" value="1"/>
</dbReference>
<evidence type="ECO:0000259" key="3">
    <source>
        <dbReference type="Pfam" id="PF02771"/>
    </source>
</evidence>
<evidence type="ECO:0000256" key="2">
    <source>
        <dbReference type="ARBA" id="ARBA00049661"/>
    </source>
</evidence>
<evidence type="ECO:0000313" key="6">
    <source>
        <dbReference type="Proteomes" id="UP000256220"/>
    </source>
</evidence>
<accession>A0A2P2G1G9</accession>
<dbReference type="Gene3D" id="2.40.110.10">
    <property type="entry name" value="Butyryl-CoA Dehydrogenase, subunit A, domain 2"/>
    <property type="match status" value="1"/>
</dbReference>
<dbReference type="Pfam" id="PF02771">
    <property type="entry name" value="Acyl-CoA_dh_N"/>
    <property type="match status" value="1"/>
</dbReference>
<sequence length="394" mass="42785">MVSNTENPTREQLVQRATDLVPTLRKHAAWTEENRRLHDESIEAITEAGLFRLRVPQRYGGYEADTRTLVEVAAELGRADASPAWTTAVSWITSWMTGLFPDAVQDEVFSRPDIRVCGTLSPTAIAGPAEGGIVVNGKWGFISGARHAHWQVVIAVLVEEGAEPYPVMGVVPMTDLLIVDDWTTSGLRGTGSVSTVAKDLFIPSERIISLPAVLQGQYSSTANAGLEIFRAPLLPVAAASSVGSVLGLGRAAKELFLKRLPNRKITYTAYESQREAPLTHHQVADATLKLDEAEFHATRLTSLVDGKAADGTPWKLEERVQARADMGATVKLSKEAIDIFANASGGSSIFSDVPIQRIVRDIQAVNLHALMHPDTNNELYGRVLCGLEPNTLYI</sequence>
<keyword evidence="6" id="KW-1185">Reference proteome</keyword>
<evidence type="ECO:0000313" key="5">
    <source>
        <dbReference type="EMBL" id="KFU82820.1"/>
    </source>
</evidence>
<dbReference type="GO" id="GO:0003995">
    <property type="term" value="F:acyl-CoA dehydrogenase activity"/>
    <property type="evidence" value="ECO:0007669"/>
    <property type="project" value="TreeGrafter"/>
</dbReference>
<dbReference type="GO" id="GO:0016712">
    <property type="term" value="F:oxidoreductase activity, acting on paired donors, with incorporation or reduction of molecular oxygen, reduced flavin or flavoprotein as one donor, and incorporation of one atom of oxygen"/>
    <property type="evidence" value="ECO:0007669"/>
    <property type="project" value="TreeGrafter"/>
</dbReference>
<feature type="domain" description="Acyl-CoA dehydrogenase/oxidase N-terminal" evidence="3">
    <location>
        <begin position="24"/>
        <end position="93"/>
    </location>
</feature>
<dbReference type="GO" id="GO:0005737">
    <property type="term" value="C:cytoplasm"/>
    <property type="evidence" value="ECO:0007669"/>
    <property type="project" value="TreeGrafter"/>
</dbReference>
<comment type="similarity">
    <text evidence="2">Belongs to the HpaH/HsaA monooxygenase family.</text>
</comment>
<evidence type="ECO:0000259" key="4">
    <source>
        <dbReference type="Pfam" id="PF08028"/>
    </source>
</evidence>
<comment type="caution">
    <text evidence="5">The sequence shown here is derived from an EMBL/GenBank/DDBJ whole genome shotgun (WGS) entry which is preliminary data.</text>
</comment>